<evidence type="ECO:0000256" key="5">
    <source>
        <dbReference type="ARBA" id="ARBA00022741"/>
    </source>
</evidence>
<dbReference type="InterPro" id="IPR001412">
    <property type="entry name" value="aa-tRNA-synth_I_CS"/>
</dbReference>
<dbReference type="Pfam" id="PF00579">
    <property type="entry name" value="tRNA-synt_1b"/>
    <property type="match status" value="1"/>
</dbReference>
<evidence type="ECO:0000313" key="12">
    <source>
        <dbReference type="EMBL" id="KAG5681781.1"/>
    </source>
</evidence>
<dbReference type="PANTHER" id="PTHR43766:SF1">
    <property type="entry name" value="TRYPTOPHAN--TRNA LIGASE, MITOCHONDRIAL"/>
    <property type="match status" value="1"/>
</dbReference>
<accession>A0A9J6CIJ2</accession>
<reference evidence="12" key="1">
    <citation type="submission" date="2021-03" db="EMBL/GenBank/DDBJ databases">
        <title>Chromosome level genome of the anhydrobiotic midge Polypedilum vanderplanki.</title>
        <authorList>
            <person name="Yoshida Y."/>
            <person name="Kikawada T."/>
            <person name="Gusev O."/>
        </authorList>
    </citation>
    <scope>NUCLEOTIDE SEQUENCE</scope>
    <source>
        <strain evidence="12">NIAS01</strain>
        <tissue evidence="12">Whole body or cell culture</tissue>
    </source>
</reference>
<comment type="catalytic activity">
    <reaction evidence="10">
        <text>tRNA(Trp) + L-tryptophan + ATP = L-tryptophyl-tRNA(Trp) + AMP + diphosphate + H(+)</text>
        <dbReference type="Rhea" id="RHEA:24080"/>
        <dbReference type="Rhea" id="RHEA-COMP:9671"/>
        <dbReference type="Rhea" id="RHEA-COMP:9705"/>
        <dbReference type="ChEBI" id="CHEBI:15378"/>
        <dbReference type="ChEBI" id="CHEBI:30616"/>
        <dbReference type="ChEBI" id="CHEBI:33019"/>
        <dbReference type="ChEBI" id="CHEBI:57912"/>
        <dbReference type="ChEBI" id="CHEBI:78442"/>
        <dbReference type="ChEBI" id="CHEBI:78535"/>
        <dbReference type="ChEBI" id="CHEBI:456215"/>
        <dbReference type="EC" id="6.1.1.2"/>
    </reaction>
</comment>
<comment type="subcellular location">
    <subcellularLocation>
        <location evidence="1">Mitochondrion</location>
    </subcellularLocation>
</comment>
<evidence type="ECO:0000256" key="9">
    <source>
        <dbReference type="ARBA" id="ARBA00030268"/>
    </source>
</evidence>
<evidence type="ECO:0000256" key="3">
    <source>
        <dbReference type="ARBA" id="ARBA00013161"/>
    </source>
</evidence>
<comment type="similarity">
    <text evidence="2">Belongs to the class-I aminoacyl-tRNA synthetase family.</text>
</comment>
<dbReference type="PROSITE" id="PS00178">
    <property type="entry name" value="AA_TRNA_LIGASE_I"/>
    <property type="match status" value="1"/>
</dbReference>
<keyword evidence="7" id="KW-0648">Protein biosynthesis</keyword>
<evidence type="ECO:0000256" key="10">
    <source>
        <dbReference type="ARBA" id="ARBA00049929"/>
    </source>
</evidence>
<organism evidence="12 13">
    <name type="scientific">Polypedilum vanderplanki</name>
    <name type="common">Sleeping chironomid midge</name>
    <dbReference type="NCBI Taxonomy" id="319348"/>
    <lineage>
        <taxon>Eukaryota</taxon>
        <taxon>Metazoa</taxon>
        <taxon>Ecdysozoa</taxon>
        <taxon>Arthropoda</taxon>
        <taxon>Hexapoda</taxon>
        <taxon>Insecta</taxon>
        <taxon>Pterygota</taxon>
        <taxon>Neoptera</taxon>
        <taxon>Endopterygota</taxon>
        <taxon>Diptera</taxon>
        <taxon>Nematocera</taxon>
        <taxon>Chironomoidea</taxon>
        <taxon>Chironomidae</taxon>
        <taxon>Chironominae</taxon>
        <taxon>Polypedilum</taxon>
        <taxon>Polypedilum</taxon>
    </lineage>
</organism>
<dbReference type="AlphaFoldDB" id="A0A9J6CIJ2"/>
<proteinExistence type="inferred from homology"/>
<keyword evidence="6" id="KW-0067">ATP-binding</keyword>
<dbReference type="GO" id="GO:0005759">
    <property type="term" value="C:mitochondrial matrix"/>
    <property type="evidence" value="ECO:0007669"/>
    <property type="project" value="TreeGrafter"/>
</dbReference>
<dbReference type="GO" id="GO:0004830">
    <property type="term" value="F:tryptophan-tRNA ligase activity"/>
    <property type="evidence" value="ECO:0007669"/>
    <property type="project" value="UniProtKB-EC"/>
</dbReference>
<dbReference type="PANTHER" id="PTHR43766">
    <property type="entry name" value="TRYPTOPHAN--TRNA LIGASE, MITOCHONDRIAL"/>
    <property type="match status" value="1"/>
</dbReference>
<dbReference type="SUPFAM" id="SSF52374">
    <property type="entry name" value="Nucleotidylyl transferase"/>
    <property type="match status" value="1"/>
</dbReference>
<evidence type="ECO:0000256" key="6">
    <source>
        <dbReference type="ARBA" id="ARBA00022840"/>
    </source>
</evidence>
<dbReference type="OrthoDB" id="15808at2759"/>
<evidence type="ECO:0000313" key="13">
    <source>
        <dbReference type="Proteomes" id="UP001107558"/>
    </source>
</evidence>
<gene>
    <name evidence="12" type="ORF">PVAND_011189</name>
</gene>
<dbReference type="Proteomes" id="UP001107558">
    <property type="component" value="Chromosome 1"/>
</dbReference>
<name>A0A9J6CIJ2_POLVA</name>
<feature type="region of interest" description="Disordered" evidence="11">
    <location>
        <begin position="462"/>
        <end position="487"/>
    </location>
</feature>
<sequence length="611" mass="68522">MLSTRFLKDPFKEIVRKFSNSTNKQVKKVFSGIQPTGNLHLGNYFGAVKRWIDLQNSNYDVTYCIVDLHSITLPQKPLELKENILRICATLLACGIDPQKSTLFLQSSVREHSELCWILSCNTTMARLTHLPQYKEKSEKMKEIPLGLYLYPVLQAADIMLHKANLVPVGEDQIQHIQLAQSLTKNFNHRFGPTFPTCEPMISEDLSSRIKSLRDPTKKMSKSDPDPKSCVMLTDSPDQITSKIKKAVTDFTSAVTFDPQNRQGVANLLTIHSLASNKSIEQICDESQRLDTGQYKFKVAEAIIEHFNPIRLKIDDYLKNPDYLWSILDIGNEKAQEVAEKTMNEIILLFLFLGGGIFYGLKVWQGTALGCPEPIIQEVKHHDGIIPYHSHFSDISYSAPPPDAFGGYNGFSGYSGADIGGIYSNTPASPSFNGPTGFSNGAAATGSGASVGTIDAGSVVGPSNTYLPPSSRRRRVSGNARSDSSSESISSMFTDLMFRFLGVNTDSCKRRFVCELEFRNPFVGYAMNYIGNDLFSEFRMEKNSPESPKKFSDCAKLYADCEVPKEHTFATKKRRRYYLKKRLNQTTVEEKEETTINPNNDLVTKYVKNQE</sequence>
<dbReference type="InterPro" id="IPR002305">
    <property type="entry name" value="aa-tRNA-synth_Ic"/>
</dbReference>
<dbReference type="InterPro" id="IPR002306">
    <property type="entry name" value="Trp-tRNA-ligase"/>
</dbReference>
<protein>
    <recommendedName>
        <fullName evidence="3">tryptophan--tRNA ligase</fullName>
        <ecNumber evidence="3">6.1.1.2</ecNumber>
    </recommendedName>
    <alternativeName>
        <fullName evidence="9">Tryptophanyl-tRNA synthetase</fullName>
    </alternativeName>
</protein>
<evidence type="ECO:0000256" key="11">
    <source>
        <dbReference type="SAM" id="MobiDB-lite"/>
    </source>
</evidence>
<evidence type="ECO:0000256" key="2">
    <source>
        <dbReference type="ARBA" id="ARBA00005594"/>
    </source>
</evidence>
<dbReference type="InterPro" id="IPR024109">
    <property type="entry name" value="Trp-tRNA-ligase_bac-type"/>
</dbReference>
<evidence type="ECO:0000256" key="8">
    <source>
        <dbReference type="ARBA" id="ARBA00023146"/>
    </source>
</evidence>
<keyword evidence="4" id="KW-0436">Ligase</keyword>
<dbReference type="Gene3D" id="3.40.50.620">
    <property type="entry name" value="HUPs"/>
    <property type="match status" value="1"/>
</dbReference>
<dbReference type="Gene3D" id="1.10.240.10">
    <property type="entry name" value="Tyrosyl-Transfer RNA Synthetase"/>
    <property type="match status" value="1"/>
</dbReference>
<evidence type="ECO:0000256" key="4">
    <source>
        <dbReference type="ARBA" id="ARBA00022598"/>
    </source>
</evidence>
<keyword evidence="13" id="KW-1185">Reference proteome</keyword>
<dbReference type="InterPro" id="IPR014729">
    <property type="entry name" value="Rossmann-like_a/b/a_fold"/>
</dbReference>
<dbReference type="GO" id="GO:0070183">
    <property type="term" value="P:mitochondrial tryptophanyl-tRNA aminoacylation"/>
    <property type="evidence" value="ECO:0007669"/>
    <property type="project" value="TreeGrafter"/>
</dbReference>
<dbReference type="InterPro" id="IPR050203">
    <property type="entry name" value="Trp-tRNA_synthetase"/>
</dbReference>
<dbReference type="NCBIfam" id="TIGR00233">
    <property type="entry name" value="trpS"/>
    <property type="match status" value="1"/>
</dbReference>
<dbReference type="HAMAP" id="MF_00140_B">
    <property type="entry name" value="Trp_tRNA_synth_B"/>
    <property type="match status" value="1"/>
</dbReference>
<evidence type="ECO:0000256" key="7">
    <source>
        <dbReference type="ARBA" id="ARBA00022917"/>
    </source>
</evidence>
<evidence type="ECO:0000256" key="1">
    <source>
        <dbReference type="ARBA" id="ARBA00004173"/>
    </source>
</evidence>
<dbReference type="FunFam" id="1.10.240.10:FF:000002">
    <property type="entry name" value="Tryptophan--tRNA ligase"/>
    <property type="match status" value="1"/>
</dbReference>
<dbReference type="GO" id="GO:0005524">
    <property type="term" value="F:ATP binding"/>
    <property type="evidence" value="ECO:0007669"/>
    <property type="project" value="UniProtKB-KW"/>
</dbReference>
<comment type="caution">
    <text evidence="12">The sequence shown here is derived from an EMBL/GenBank/DDBJ whole genome shotgun (WGS) entry which is preliminary data.</text>
</comment>
<keyword evidence="5" id="KW-0547">Nucleotide-binding</keyword>
<dbReference type="PRINTS" id="PR01039">
    <property type="entry name" value="TRNASYNTHTRP"/>
</dbReference>
<dbReference type="EC" id="6.1.1.2" evidence="3"/>
<keyword evidence="8" id="KW-0030">Aminoacyl-tRNA synthetase</keyword>
<dbReference type="EMBL" id="JADBJN010000001">
    <property type="protein sequence ID" value="KAG5681781.1"/>
    <property type="molecule type" value="Genomic_DNA"/>
</dbReference>
<dbReference type="CDD" id="cd00806">
    <property type="entry name" value="TrpRS_core"/>
    <property type="match status" value="1"/>
</dbReference>